<evidence type="ECO:0000256" key="4">
    <source>
        <dbReference type="ARBA" id="ARBA00023136"/>
    </source>
</evidence>
<name>A0AA39K3Z7_ARMTA</name>
<evidence type="ECO:0008006" key="9">
    <source>
        <dbReference type="Google" id="ProtNLM"/>
    </source>
</evidence>
<reference evidence="7" key="1">
    <citation type="submission" date="2023-06" db="EMBL/GenBank/DDBJ databases">
        <authorList>
            <consortium name="Lawrence Berkeley National Laboratory"/>
            <person name="Ahrendt S."/>
            <person name="Sahu N."/>
            <person name="Indic B."/>
            <person name="Wong-Bajracharya J."/>
            <person name="Merenyi Z."/>
            <person name="Ke H.-M."/>
            <person name="Monk M."/>
            <person name="Kocsube S."/>
            <person name="Drula E."/>
            <person name="Lipzen A."/>
            <person name="Balint B."/>
            <person name="Henrissat B."/>
            <person name="Andreopoulos B."/>
            <person name="Martin F.M."/>
            <person name="Harder C.B."/>
            <person name="Rigling D."/>
            <person name="Ford K.L."/>
            <person name="Foster G.D."/>
            <person name="Pangilinan J."/>
            <person name="Papanicolaou A."/>
            <person name="Barry K."/>
            <person name="LaButti K."/>
            <person name="Viragh M."/>
            <person name="Koriabine M."/>
            <person name="Yan M."/>
            <person name="Riley R."/>
            <person name="Champramary S."/>
            <person name="Plett K.L."/>
            <person name="Tsai I.J."/>
            <person name="Slot J."/>
            <person name="Sipos G."/>
            <person name="Plett J."/>
            <person name="Nagy L.G."/>
            <person name="Grigoriev I.V."/>
        </authorList>
    </citation>
    <scope>NUCLEOTIDE SEQUENCE</scope>
    <source>
        <strain evidence="7">CCBAS 213</strain>
    </source>
</reference>
<dbReference type="PANTHER" id="PTHR23507">
    <property type="entry name" value="ZGC:174356"/>
    <property type="match status" value="1"/>
</dbReference>
<evidence type="ECO:0000313" key="8">
    <source>
        <dbReference type="Proteomes" id="UP001175211"/>
    </source>
</evidence>
<feature type="transmembrane region" description="Helical" evidence="6">
    <location>
        <begin position="286"/>
        <end position="309"/>
    </location>
</feature>
<dbReference type="Proteomes" id="UP001175211">
    <property type="component" value="Unassembled WGS sequence"/>
</dbReference>
<feature type="transmembrane region" description="Helical" evidence="6">
    <location>
        <begin position="174"/>
        <end position="196"/>
    </location>
</feature>
<organism evidence="7 8">
    <name type="scientific">Armillaria tabescens</name>
    <name type="common">Ringless honey mushroom</name>
    <name type="synonym">Agaricus tabescens</name>
    <dbReference type="NCBI Taxonomy" id="1929756"/>
    <lineage>
        <taxon>Eukaryota</taxon>
        <taxon>Fungi</taxon>
        <taxon>Dikarya</taxon>
        <taxon>Basidiomycota</taxon>
        <taxon>Agaricomycotina</taxon>
        <taxon>Agaricomycetes</taxon>
        <taxon>Agaricomycetidae</taxon>
        <taxon>Agaricales</taxon>
        <taxon>Marasmiineae</taxon>
        <taxon>Physalacriaceae</taxon>
        <taxon>Desarmillaria</taxon>
    </lineage>
</organism>
<comment type="subcellular location">
    <subcellularLocation>
        <location evidence="1">Membrane</location>
        <topology evidence="1">Multi-pass membrane protein</topology>
    </subcellularLocation>
</comment>
<gene>
    <name evidence="7" type="ORF">EV420DRAFT_631831</name>
</gene>
<evidence type="ECO:0000256" key="5">
    <source>
        <dbReference type="SAM" id="MobiDB-lite"/>
    </source>
</evidence>
<feature type="compositionally biased region" description="Polar residues" evidence="5">
    <location>
        <begin position="1"/>
        <end position="20"/>
    </location>
</feature>
<evidence type="ECO:0000256" key="2">
    <source>
        <dbReference type="ARBA" id="ARBA00022692"/>
    </source>
</evidence>
<accession>A0AA39K3Z7</accession>
<protein>
    <recommendedName>
        <fullName evidence="9">MFS general substrate transporter</fullName>
    </recommendedName>
</protein>
<dbReference type="Gene3D" id="1.20.1250.20">
    <property type="entry name" value="MFS general substrate transporter like domains"/>
    <property type="match status" value="1"/>
</dbReference>
<feature type="transmembrane region" description="Helical" evidence="6">
    <location>
        <begin position="202"/>
        <end position="226"/>
    </location>
</feature>
<proteinExistence type="predicted"/>
<evidence type="ECO:0000313" key="7">
    <source>
        <dbReference type="EMBL" id="KAK0452936.1"/>
    </source>
</evidence>
<evidence type="ECO:0000256" key="6">
    <source>
        <dbReference type="SAM" id="Phobius"/>
    </source>
</evidence>
<keyword evidence="2 6" id="KW-0812">Transmembrane</keyword>
<dbReference type="PANTHER" id="PTHR23507:SF1">
    <property type="entry name" value="FI18259P1-RELATED"/>
    <property type="match status" value="1"/>
</dbReference>
<dbReference type="AlphaFoldDB" id="A0AA39K3Z7"/>
<dbReference type="EMBL" id="JAUEPS010000029">
    <property type="protein sequence ID" value="KAK0452936.1"/>
    <property type="molecule type" value="Genomic_DNA"/>
</dbReference>
<evidence type="ECO:0000256" key="3">
    <source>
        <dbReference type="ARBA" id="ARBA00022989"/>
    </source>
</evidence>
<feature type="region of interest" description="Disordered" evidence="5">
    <location>
        <begin position="1"/>
        <end position="27"/>
    </location>
</feature>
<dbReference type="SUPFAM" id="SSF103473">
    <property type="entry name" value="MFS general substrate transporter"/>
    <property type="match status" value="1"/>
</dbReference>
<sequence>MSMQESGDSTPAQGTATETSPLLPRNEVNGTSSDNRRWDLCKLFLVAAVYFLHRGMYDRFVSVSFILSKDINEHWYLWKYRQTLRVLLSLLTIGWWSHLADVWGRKPIMLISLTGTTLSYLLFIALPQAKLPPDPRVYVGIVALDCLFGGNIAFSGLLYTYIGDCTSPNSRFMLFSALKGLSLFFYAAVAGFVIVLLPAGQIFFILWMMISSVVALLNIVLIIWLLPETLQSPDQQLPILKVMISPVVVFLQQPWLTLTLFAYAMTPNFEIIKMRFGILCSEGPFFYWWYSIFAFVASVFALLFLYPAILILYQRKPRPLQAVLRFNRRLAYTCLSLDVFSTVTVFSIANSNRIAHLVFAAISPFTVAITPAIYSLVPSYSAVLFGSFSVIEALGGMFSNMFVQSFLTGATPTSLIIVVSTEPWQYASF</sequence>
<keyword evidence="8" id="KW-1185">Reference proteome</keyword>
<comment type="caution">
    <text evidence="7">The sequence shown here is derived from an EMBL/GenBank/DDBJ whole genome shotgun (WGS) entry which is preliminary data.</text>
</comment>
<feature type="transmembrane region" description="Helical" evidence="6">
    <location>
        <begin position="247"/>
        <end position="266"/>
    </location>
</feature>
<evidence type="ECO:0000256" key="1">
    <source>
        <dbReference type="ARBA" id="ARBA00004141"/>
    </source>
</evidence>
<feature type="transmembrane region" description="Helical" evidence="6">
    <location>
        <begin position="354"/>
        <end position="376"/>
    </location>
</feature>
<keyword evidence="4 6" id="KW-0472">Membrane</keyword>
<feature type="transmembrane region" description="Helical" evidence="6">
    <location>
        <begin position="138"/>
        <end position="162"/>
    </location>
</feature>
<dbReference type="GO" id="GO:0022857">
    <property type="term" value="F:transmembrane transporter activity"/>
    <property type="evidence" value="ECO:0007669"/>
    <property type="project" value="TreeGrafter"/>
</dbReference>
<keyword evidence="3 6" id="KW-1133">Transmembrane helix</keyword>
<dbReference type="InterPro" id="IPR036259">
    <property type="entry name" value="MFS_trans_sf"/>
</dbReference>
<dbReference type="RefSeq" id="XP_060328272.1">
    <property type="nucleotide sequence ID" value="XM_060482868.1"/>
</dbReference>
<feature type="transmembrane region" description="Helical" evidence="6">
    <location>
        <begin position="108"/>
        <end position="126"/>
    </location>
</feature>
<dbReference type="GeneID" id="85366416"/>
<dbReference type="GO" id="GO:0016020">
    <property type="term" value="C:membrane"/>
    <property type="evidence" value="ECO:0007669"/>
    <property type="project" value="UniProtKB-SubCell"/>
</dbReference>